<reference evidence="1 2" key="1">
    <citation type="journal article" date="2021" name="ISME Commun">
        <title>Automated analysis of genomic sequences facilitates high-throughput and comprehensive description of bacteria.</title>
        <authorList>
            <person name="Hitch T.C.A."/>
        </authorList>
    </citation>
    <scope>NUCLEOTIDE SEQUENCE [LARGE SCALE GENOMIC DNA]</scope>
    <source>
        <strain evidence="1 2">Sanger_109</strain>
    </source>
</reference>
<dbReference type="Pfam" id="PF13481">
    <property type="entry name" value="AAA_25"/>
    <property type="match status" value="1"/>
</dbReference>
<dbReference type="RefSeq" id="WP_158424870.1">
    <property type="nucleotide sequence ID" value="NZ_JAOQJQ010000002.1"/>
</dbReference>
<proteinExistence type="predicted"/>
<gene>
    <name evidence="1" type="ORF">OCV88_07440</name>
</gene>
<dbReference type="InterPro" id="IPR027417">
    <property type="entry name" value="P-loop_NTPase"/>
</dbReference>
<organism evidence="1 2">
    <name type="scientific">Brotonthovivens ammoniilytica</name>
    <dbReference type="NCBI Taxonomy" id="2981725"/>
    <lineage>
        <taxon>Bacteria</taxon>
        <taxon>Bacillati</taxon>
        <taxon>Bacillota</taxon>
        <taxon>Clostridia</taxon>
        <taxon>Lachnospirales</taxon>
        <taxon>Lachnospiraceae</taxon>
        <taxon>Brotonthovivens</taxon>
    </lineage>
</organism>
<keyword evidence="2" id="KW-1185">Reference proteome</keyword>
<accession>A0ABT2TK17</accession>
<protein>
    <submittedName>
        <fullName evidence="1">AAA family ATPase</fullName>
    </submittedName>
</protein>
<sequence length="431" mass="49037">MKVKDMIQKIRDPNNWTDTFFSEMEPLYFQHFNTVRNTLTADRLWIQFDQAFSEWKRPGQAAYTEKEKEISGRPQTAVCDVKKARSAKKQRDKISLVCMSDVKEEEITWLYQPYVPRGKVTICAAYPGTGKTYLLCYMTACVSTGRSFFNQIPFQAKPGKTIYLTAEDGIGDTIKKRLKICGADMRNIATVTSKTQLLFDSPEIEEYMRDYKPDLMIFDPFQAYIGAEVDMNAPNKTRDKLGHISELAEKYGVAVVLICHFNKNGKGDAITRVLGSTDIMGICRSYIALGPVPGEDNMKFMSHEKSSLDRRGKTILFEINPEMGGIVYAGENNLTMDDYTAIRNKKRVTSAPAVEAAKMFLINNMPEGRRLARELKNLAAANKVSERTLQRAREELGIISKKENVFPFQAVWVLPGHETKQREPEQERLNL</sequence>
<evidence type="ECO:0000313" key="2">
    <source>
        <dbReference type="Proteomes" id="UP001652442"/>
    </source>
</evidence>
<dbReference type="SUPFAM" id="SSF52540">
    <property type="entry name" value="P-loop containing nucleoside triphosphate hydrolases"/>
    <property type="match status" value="1"/>
</dbReference>
<name>A0ABT2TK17_9FIRM</name>
<evidence type="ECO:0000313" key="1">
    <source>
        <dbReference type="EMBL" id="MCU6762176.1"/>
    </source>
</evidence>
<dbReference type="Proteomes" id="UP001652442">
    <property type="component" value="Unassembled WGS sequence"/>
</dbReference>
<dbReference type="Gene3D" id="3.40.50.300">
    <property type="entry name" value="P-loop containing nucleotide triphosphate hydrolases"/>
    <property type="match status" value="1"/>
</dbReference>
<comment type="caution">
    <text evidence="1">The sequence shown here is derived from an EMBL/GenBank/DDBJ whole genome shotgun (WGS) entry which is preliminary data.</text>
</comment>
<dbReference type="EMBL" id="JAOQJQ010000002">
    <property type="protein sequence ID" value="MCU6762176.1"/>
    <property type="molecule type" value="Genomic_DNA"/>
</dbReference>